<sequence length="41" mass="5100">MRLNIQVGNWDIYQMTNGRIVIHNWYDIYHDHDYYQETLGL</sequence>
<organism evidence="1 2">
    <name type="scientific">Rhizobium phage RHph_Y38</name>
    <dbReference type="NCBI Taxonomy" id="2509781"/>
    <lineage>
        <taxon>Viruses</taxon>
        <taxon>Duplodnaviria</taxon>
        <taxon>Heunggongvirae</taxon>
        <taxon>Uroviricota</taxon>
        <taxon>Caudoviricetes</taxon>
        <taxon>Schitoviridae</taxon>
        <taxon>Demetervirinae</taxon>
        <taxon>Acanvirus</taxon>
        <taxon>Acanvirus Y38</taxon>
    </lineage>
</organism>
<dbReference type="Proteomes" id="UP000656987">
    <property type="component" value="Segment"/>
</dbReference>
<evidence type="ECO:0000313" key="2">
    <source>
        <dbReference type="Proteomes" id="UP000656987"/>
    </source>
</evidence>
<gene>
    <name evidence="1" type="ORF">EVB52_006</name>
</gene>
<proteinExistence type="predicted"/>
<evidence type="ECO:0000313" key="1">
    <source>
        <dbReference type="EMBL" id="QIG67707.1"/>
    </source>
</evidence>
<reference evidence="1" key="1">
    <citation type="submission" date="2020-01" db="EMBL/GenBank/DDBJ databases">
        <title>Patterns of diversity and host range of bacteriophage communities associated with bean-nodulatin bacteria.</title>
        <authorList>
            <person name="Vann Cauwenberghe J."/>
            <person name="Santamaria R.I."/>
            <person name="Bustos P."/>
            <person name="Juarez S."/>
            <person name="Gonzalez V."/>
        </authorList>
    </citation>
    <scope>NUCLEOTIDE SEQUENCE</scope>
</reference>
<keyword evidence="2" id="KW-1185">Reference proteome</keyword>
<protein>
    <submittedName>
        <fullName evidence="1">Uncharacterized protein</fullName>
    </submittedName>
</protein>
<dbReference type="EMBL" id="MN988483">
    <property type="protein sequence ID" value="QIG67707.1"/>
    <property type="molecule type" value="Genomic_DNA"/>
</dbReference>
<name>A0A7S5QX27_9CAUD</name>
<accession>A0A7S5QX27</accession>